<proteinExistence type="predicted"/>
<gene>
    <name evidence="2" type="ORF">FCM35_KLT03754</name>
</gene>
<reference evidence="2" key="1">
    <citation type="submission" date="2020-01" db="EMBL/GenBank/DDBJ databases">
        <title>Genome sequence of Kobresia littledalei, the first chromosome-level genome in the family Cyperaceae.</title>
        <authorList>
            <person name="Qu G."/>
        </authorList>
    </citation>
    <scope>NUCLEOTIDE SEQUENCE</scope>
    <source>
        <strain evidence="2">C.B.Clarke</strain>
        <tissue evidence="2">Leaf</tissue>
    </source>
</reference>
<sequence length="85" mass="9396">MVMKSKLYLVLTLLFLVILSAHQCNARLLKETKDDQIPPTATNTMEVPVTKMKLDSRFGPMVLNILSKGRVPPSGPSRGTNELNS</sequence>
<feature type="chain" id="PRO_5032896518" description="Transmembrane protein" evidence="1">
    <location>
        <begin position="27"/>
        <end position="85"/>
    </location>
</feature>
<comment type="caution">
    <text evidence="2">The sequence shown here is derived from an EMBL/GenBank/DDBJ whole genome shotgun (WGS) entry which is preliminary data.</text>
</comment>
<evidence type="ECO:0000313" key="3">
    <source>
        <dbReference type="Proteomes" id="UP000623129"/>
    </source>
</evidence>
<evidence type="ECO:0000313" key="2">
    <source>
        <dbReference type="EMBL" id="KAF3330400.1"/>
    </source>
</evidence>
<dbReference type="Proteomes" id="UP000623129">
    <property type="component" value="Unassembled WGS sequence"/>
</dbReference>
<dbReference type="AlphaFoldDB" id="A0A833QPX5"/>
<keyword evidence="1" id="KW-0732">Signal</keyword>
<evidence type="ECO:0008006" key="4">
    <source>
        <dbReference type="Google" id="ProtNLM"/>
    </source>
</evidence>
<keyword evidence="3" id="KW-1185">Reference proteome</keyword>
<feature type="signal peptide" evidence="1">
    <location>
        <begin position="1"/>
        <end position="26"/>
    </location>
</feature>
<evidence type="ECO:0000256" key="1">
    <source>
        <dbReference type="SAM" id="SignalP"/>
    </source>
</evidence>
<name>A0A833QPX5_9POAL</name>
<organism evidence="2 3">
    <name type="scientific">Carex littledalei</name>
    <dbReference type="NCBI Taxonomy" id="544730"/>
    <lineage>
        <taxon>Eukaryota</taxon>
        <taxon>Viridiplantae</taxon>
        <taxon>Streptophyta</taxon>
        <taxon>Embryophyta</taxon>
        <taxon>Tracheophyta</taxon>
        <taxon>Spermatophyta</taxon>
        <taxon>Magnoliopsida</taxon>
        <taxon>Liliopsida</taxon>
        <taxon>Poales</taxon>
        <taxon>Cyperaceae</taxon>
        <taxon>Cyperoideae</taxon>
        <taxon>Cariceae</taxon>
        <taxon>Carex</taxon>
        <taxon>Carex subgen. Euthyceras</taxon>
    </lineage>
</organism>
<dbReference type="OrthoDB" id="691016at2759"/>
<protein>
    <recommendedName>
        <fullName evidence="4">Transmembrane protein</fullName>
    </recommendedName>
</protein>
<dbReference type="EMBL" id="SWLB01000013">
    <property type="protein sequence ID" value="KAF3330400.1"/>
    <property type="molecule type" value="Genomic_DNA"/>
</dbReference>
<accession>A0A833QPX5</accession>